<proteinExistence type="inferred from homology"/>
<dbReference type="GO" id="GO:0004806">
    <property type="term" value="F:triacylglycerol lipase activity"/>
    <property type="evidence" value="ECO:0007669"/>
    <property type="project" value="TreeGrafter"/>
</dbReference>
<dbReference type="OrthoDB" id="9777975at2"/>
<dbReference type="Proteomes" id="UP000019402">
    <property type="component" value="Unassembled WGS sequence"/>
</dbReference>
<keyword evidence="7" id="KW-1185">Reference proteome</keyword>
<dbReference type="STRING" id="869213.GCA_000517085_01475"/>
<comment type="similarity">
    <text evidence="1">Belongs to the 'GDXG' lipolytic enzyme family.</text>
</comment>
<name>W7Y352_9BACT</name>
<protein>
    <submittedName>
        <fullName evidence="6">Acetyl esterase</fullName>
    </submittedName>
</protein>
<dbReference type="Gene3D" id="3.40.50.1820">
    <property type="entry name" value="alpha/beta hydrolase"/>
    <property type="match status" value="1"/>
</dbReference>
<feature type="chain" id="PRO_5004903940" evidence="3">
    <location>
        <begin position="23"/>
        <end position="294"/>
    </location>
</feature>
<dbReference type="PANTHER" id="PTHR48081">
    <property type="entry name" value="AB HYDROLASE SUPERFAMILY PROTEIN C4A8.06C"/>
    <property type="match status" value="1"/>
</dbReference>
<evidence type="ECO:0000313" key="6">
    <source>
        <dbReference type="EMBL" id="GAF02013.1"/>
    </source>
</evidence>
<keyword evidence="3" id="KW-0732">Signal</keyword>
<evidence type="ECO:0000259" key="4">
    <source>
        <dbReference type="Pfam" id="PF01738"/>
    </source>
</evidence>
<dbReference type="Pfam" id="PF01738">
    <property type="entry name" value="DLH"/>
    <property type="match status" value="1"/>
</dbReference>
<dbReference type="AlphaFoldDB" id="W7Y352"/>
<evidence type="ECO:0000256" key="2">
    <source>
        <dbReference type="ARBA" id="ARBA00022801"/>
    </source>
</evidence>
<organism evidence="6 7">
    <name type="scientific">Saccharicrinis fermentans DSM 9555 = JCM 21142</name>
    <dbReference type="NCBI Taxonomy" id="869213"/>
    <lineage>
        <taxon>Bacteria</taxon>
        <taxon>Pseudomonadati</taxon>
        <taxon>Bacteroidota</taxon>
        <taxon>Bacteroidia</taxon>
        <taxon>Marinilabiliales</taxon>
        <taxon>Marinilabiliaceae</taxon>
        <taxon>Saccharicrinis</taxon>
    </lineage>
</organism>
<evidence type="ECO:0000259" key="5">
    <source>
        <dbReference type="Pfam" id="PF20434"/>
    </source>
</evidence>
<evidence type="ECO:0000256" key="1">
    <source>
        <dbReference type="ARBA" id="ARBA00010515"/>
    </source>
</evidence>
<keyword evidence="2" id="KW-0378">Hydrolase</keyword>
<gene>
    <name evidence="6" type="ORF">JCM21142_1638</name>
</gene>
<dbReference type="InterPro" id="IPR002925">
    <property type="entry name" value="Dienelactn_hydro"/>
</dbReference>
<dbReference type="SUPFAM" id="SSF53474">
    <property type="entry name" value="alpha/beta-Hydrolases"/>
    <property type="match status" value="1"/>
</dbReference>
<feature type="domain" description="BD-FAE-like" evidence="5">
    <location>
        <begin position="61"/>
        <end position="165"/>
    </location>
</feature>
<feature type="signal peptide" evidence="3">
    <location>
        <begin position="1"/>
        <end position="22"/>
    </location>
</feature>
<dbReference type="RefSeq" id="WP_044212132.1">
    <property type="nucleotide sequence ID" value="NZ_BAMD01000004.1"/>
</dbReference>
<dbReference type="InterPro" id="IPR049492">
    <property type="entry name" value="BD-FAE-like_dom"/>
</dbReference>
<evidence type="ECO:0000256" key="3">
    <source>
        <dbReference type="SAM" id="SignalP"/>
    </source>
</evidence>
<sequence>MTRKLILWAAFIFVFISVAVQAQDVSDQLANIDRDRPFKLTYKTVDTVSLDLTFRYPAGFNKHRKYPTMVFFFGGGWNGGSIDQFKPQAEYFASRGMITVLADYRVKSRHKTTPYESVADAKSAIRFLRKNAKVLNINPKKIAASGGSAGGHLAAACGNCPGLDEPEEDLSISSKANALVLFNPVSDNGPDGFCYERMGERWKEISPAHNIRKNAPPTIIFLGKKDHLIPVSIVEKYQNKMKEVGSRCDLFLYDGVGHGFFNNTKHNGEFYTKTVYQSDLFLKSLKFLKGEPTL</sequence>
<reference evidence="6 7" key="1">
    <citation type="journal article" date="2014" name="Genome Announc.">
        <title>Draft Genome Sequence of Cytophaga fermentans JCM 21142T, a Facultative Anaerobe Isolated from Marine Mud.</title>
        <authorList>
            <person name="Starns D."/>
            <person name="Oshima K."/>
            <person name="Suda W."/>
            <person name="Iino T."/>
            <person name="Yuki M."/>
            <person name="Inoue J."/>
            <person name="Kitamura K."/>
            <person name="Iida T."/>
            <person name="Darby A."/>
            <person name="Hattori M."/>
            <person name="Ohkuma M."/>
        </authorList>
    </citation>
    <scope>NUCLEOTIDE SEQUENCE [LARGE SCALE GENOMIC DNA]</scope>
    <source>
        <strain evidence="6 7">JCM 21142</strain>
    </source>
</reference>
<dbReference type="PANTHER" id="PTHR48081:SF30">
    <property type="entry name" value="ACETYL-HYDROLASE LIPR-RELATED"/>
    <property type="match status" value="1"/>
</dbReference>
<dbReference type="eggNOG" id="COG0657">
    <property type="taxonomic scope" value="Bacteria"/>
</dbReference>
<accession>W7Y352</accession>
<comment type="caution">
    <text evidence="6">The sequence shown here is derived from an EMBL/GenBank/DDBJ whole genome shotgun (WGS) entry which is preliminary data.</text>
</comment>
<evidence type="ECO:0000313" key="7">
    <source>
        <dbReference type="Proteomes" id="UP000019402"/>
    </source>
</evidence>
<dbReference type="EMBL" id="BAMD01000004">
    <property type="protein sequence ID" value="GAF02013.1"/>
    <property type="molecule type" value="Genomic_DNA"/>
</dbReference>
<dbReference type="Pfam" id="PF20434">
    <property type="entry name" value="BD-FAE"/>
    <property type="match status" value="1"/>
</dbReference>
<feature type="domain" description="Dienelactone hydrolase" evidence="4">
    <location>
        <begin position="206"/>
        <end position="266"/>
    </location>
</feature>
<dbReference type="InterPro" id="IPR029058">
    <property type="entry name" value="AB_hydrolase_fold"/>
</dbReference>
<dbReference type="InterPro" id="IPR050300">
    <property type="entry name" value="GDXG_lipolytic_enzyme"/>
</dbReference>